<dbReference type="AlphaFoldDB" id="A0A0C2MYT7"/>
<name>A0A0C2MYT7_THEKT</name>
<evidence type="ECO:0000256" key="3">
    <source>
        <dbReference type="ARBA" id="ARBA00022603"/>
    </source>
</evidence>
<keyword evidence="4 10" id="KW-0808">Transferase</keyword>
<evidence type="ECO:0000313" key="11">
    <source>
        <dbReference type="Proteomes" id="UP000031668"/>
    </source>
</evidence>
<evidence type="ECO:0000256" key="8">
    <source>
        <dbReference type="ARBA" id="ARBA00048481"/>
    </source>
</evidence>
<dbReference type="OrthoDB" id="1925287at2759"/>
<dbReference type="GO" id="GO:0030488">
    <property type="term" value="P:tRNA methylation"/>
    <property type="evidence" value="ECO:0007669"/>
    <property type="project" value="InterPro"/>
</dbReference>
<dbReference type="PANTHER" id="PTHR12133:SF2">
    <property type="entry name" value="TRNA (ADENINE(58)-N(1))-METHYLTRANSFERASE CATALYTIC SUBUNIT TRMT61A"/>
    <property type="match status" value="1"/>
</dbReference>
<dbReference type="EC" id="2.1.1.220" evidence="2"/>
<keyword evidence="7" id="KW-0539">Nucleus</keyword>
<reference evidence="10 11" key="1">
    <citation type="journal article" date="2014" name="Genome Biol. Evol.">
        <title>The genome of the myxosporean Thelohanellus kitauei shows adaptations to nutrient acquisition within its fish host.</title>
        <authorList>
            <person name="Yang Y."/>
            <person name="Xiong J."/>
            <person name="Zhou Z."/>
            <person name="Huo F."/>
            <person name="Miao W."/>
            <person name="Ran C."/>
            <person name="Liu Y."/>
            <person name="Zhang J."/>
            <person name="Feng J."/>
            <person name="Wang M."/>
            <person name="Wang M."/>
            <person name="Wang L."/>
            <person name="Yao B."/>
        </authorList>
    </citation>
    <scope>NUCLEOTIDE SEQUENCE [LARGE SCALE GENOMIC DNA]</scope>
    <source>
        <strain evidence="10">Wuqing</strain>
    </source>
</reference>
<keyword evidence="5" id="KW-0949">S-adenosyl-L-methionine</keyword>
<evidence type="ECO:0000313" key="10">
    <source>
        <dbReference type="EMBL" id="KII69310.1"/>
    </source>
</evidence>
<dbReference type="PROSITE" id="PS51620">
    <property type="entry name" value="SAM_TRM61"/>
    <property type="match status" value="1"/>
</dbReference>
<evidence type="ECO:0000256" key="5">
    <source>
        <dbReference type="ARBA" id="ARBA00022691"/>
    </source>
</evidence>
<dbReference type="GO" id="GO:0031515">
    <property type="term" value="C:tRNA (m1A) methyltransferase complex"/>
    <property type="evidence" value="ECO:0007669"/>
    <property type="project" value="InterPro"/>
</dbReference>
<keyword evidence="11" id="KW-1185">Reference proteome</keyword>
<protein>
    <recommendedName>
        <fullName evidence="2">tRNA (adenine(58)-N(1))-methyltransferase</fullName>
        <ecNumber evidence="2">2.1.1.220</ecNumber>
    </recommendedName>
</protein>
<dbReference type="InterPro" id="IPR029063">
    <property type="entry name" value="SAM-dependent_MTases_sf"/>
</dbReference>
<keyword evidence="3 10" id="KW-0489">Methyltransferase</keyword>
<evidence type="ECO:0000259" key="9">
    <source>
        <dbReference type="Pfam" id="PF08704"/>
    </source>
</evidence>
<comment type="caution">
    <text evidence="10">The sequence shown here is derived from an EMBL/GenBank/DDBJ whole genome shotgun (WGS) entry which is preliminary data.</text>
</comment>
<dbReference type="Gene3D" id="3.40.50.150">
    <property type="entry name" value="Vaccinia Virus protein VP39"/>
    <property type="match status" value="1"/>
</dbReference>
<evidence type="ECO:0000256" key="7">
    <source>
        <dbReference type="ARBA" id="ARBA00023242"/>
    </source>
</evidence>
<evidence type="ECO:0000256" key="1">
    <source>
        <dbReference type="ARBA" id="ARBA00004123"/>
    </source>
</evidence>
<dbReference type="GO" id="GO:0160107">
    <property type="term" value="F:tRNA (adenine(58)-N1)-methyltransferase activity"/>
    <property type="evidence" value="ECO:0007669"/>
    <property type="project" value="UniProtKB-EC"/>
</dbReference>
<accession>A0A0C2MYT7</accession>
<sequence>MQAISPDNIIRENDIVVVSIGPDIRIERICDGKKINCRYGEVLHSQIIGHQYGSRLRVNEKNNIFLLRPNPYFWTLGLRHVTQILYHSDISQILFRLNIIKNKVVVEAGMTLLTRYRKHVINFLYSMCNKTSRPPLYLRIPGGSL</sequence>
<evidence type="ECO:0000256" key="2">
    <source>
        <dbReference type="ARBA" id="ARBA00012796"/>
    </source>
</evidence>
<evidence type="ECO:0000256" key="6">
    <source>
        <dbReference type="ARBA" id="ARBA00022694"/>
    </source>
</evidence>
<evidence type="ECO:0000256" key="4">
    <source>
        <dbReference type="ARBA" id="ARBA00022679"/>
    </source>
</evidence>
<comment type="subcellular location">
    <subcellularLocation>
        <location evidence="1">Nucleus</location>
    </subcellularLocation>
</comment>
<dbReference type="Proteomes" id="UP000031668">
    <property type="component" value="Unassembled WGS sequence"/>
</dbReference>
<dbReference type="Gene3D" id="3.10.330.20">
    <property type="match status" value="1"/>
</dbReference>
<dbReference type="InterPro" id="IPR049470">
    <property type="entry name" value="TRM61_C"/>
</dbReference>
<dbReference type="InterPro" id="IPR014816">
    <property type="entry name" value="tRNA_MeTrfase_Gcd14"/>
</dbReference>
<proteinExistence type="predicted"/>
<gene>
    <name evidence="10" type="ORF">RF11_13799</name>
</gene>
<dbReference type="SUPFAM" id="SSF53335">
    <property type="entry name" value="S-adenosyl-L-methionine-dependent methyltransferases"/>
    <property type="match status" value="1"/>
</dbReference>
<keyword evidence="6" id="KW-0819">tRNA processing</keyword>
<feature type="domain" description="tRNA (adenine(58)-N(1))-methyltransferase catalytic subunit TRM61 C-terminal" evidence="9">
    <location>
        <begin position="64"/>
        <end position="109"/>
    </location>
</feature>
<dbReference type="EMBL" id="JWZT01002471">
    <property type="protein sequence ID" value="KII69310.1"/>
    <property type="molecule type" value="Genomic_DNA"/>
</dbReference>
<organism evidence="10 11">
    <name type="scientific">Thelohanellus kitauei</name>
    <name type="common">Myxosporean</name>
    <dbReference type="NCBI Taxonomy" id="669202"/>
    <lineage>
        <taxon>Eukaryota</taxon>
        <taxon>Metazoa</taxon>
        <taxon>Cnidaria</taxon>
        <taxon>Myxozoa</taxon>
        <taxon>Myxosporea</taxon>
        <taxon>Bivalvulida</taxon>
        <taxon>Platysporina</taxon>
        <taxon>Myxobolidae</taxon>
        <taxon>Thelohanellus</taxon>
    </lineage>
</organism>
<dbReference type="PANTHER" id="PTHR12133">
    <property type="entry name" value="TRNA (ADENINE(58)-N(1))-METHYLTRANSFERASE"/>
    <property type="match status" value="1"/>
</dbReference>
<dbReference type="GO" id="GO:0005634">
    <property type="term" value="C:nucleus"/>
    <property type="evidence" value="ECO:0007669"/>
    <property type="project" value="UniProtKB-SubCell"/>
</dbReference>
<comment type="catalytic activity">
    <reaction evidence="8">
        <text>an adenosine in mRNA + S-adenosyl-L-methionine = an N(1)-methyladenosine in mRNA + S-adenosyl-L-homocysteine + H(+)</text>
        <dbReference type="Rhea" id="RHEA:55392"/>
        <dbReference type="Rhea" id="RHEA-COMP:12414"/>
        <dbReference type="Rhea" id="RHEA-COMP:12415"/>
        <dbReference type="ChEBI" id="CHEBI:15378"/>
        <dbReference type="ChEBI" id="CHEBI:57856"/>
        <dbReference type="ChEBI" id="CHEBI:59789"/>
        <dbReference type="ChEBI" id="CHEBI:74411"/>
        <dbReference type="ChEBI" id="CHEBI:74491"/>
    </reaction>
</comment>
<dbReference type="Pfam" id="PF08704">
    <property type="entry name" value="GCD14"/>
    <property type="match status" value="1"/>
</dbReference>